<feature type="compositionally biased region" description="Basic and acidic residues" evidence="1">
    <location>
        <begin position="347"/>
        <end position="359"/>
    </location>
</feature>
<feature type="region of interest" description="Disordered" evidence="1">
    <location>
        <begin position="341"/>
        <end position="368"/>
    </location>
</feature>
<dbReference type="SUPFAM" id="SSF53335">
    <property type="entry name" value="S-adenosyl-L-methionine-dependent methyltransferases"/>
    <property type="match status" value="1"/>
</dbReference>
<dbReference type="KEGG" id="tps:THAPSDRAFT_5270"/>
<dbReference type="RefSeq" id="XP_002290192.1">
    <property type="nucleotide sequence ID" value="XM_002290156.1"/>
</dbReference>
<dbReference type="AlphaFoldDB" id="B8C2F9"/>
<dbReference type="InterPro" id="IPR029063">
    <property type="entry name" value="SAM-dependent_MTases_sf"/>
</dbReference>
<organism evidence="2 3">
    <name type="scientific">Thalassiosira pseudonana</name>
    <name type="common">Marine diatom</name>
    <name type="synonym">Cyclotella nana</name>
    <dbReference type="NCBI Taxonomy" id="35128"/>
    <lineage>
        <taxon>Eukaryota</taxon>
        <taxon>Sar</taxon>
        <taxon>Stramenopiles</taxon>
        <taxon>Ochrophyta</taxon>
        <taxon>Bacillariophyta</taxon>
        <taxon>Coscinodiscophyceae</taxon>
        <taxon>Thalassiosirophycidae</taxon>
        <taxon>Thalassiosirales</taxon>
        <taxon>Thalassiosiraceae</taxon>
        <taxon>Thalassiosira</taxon>
    </lineage>
</organism>
<name>B8C2F9_THAPS</name>
<evidence type="ECO:0000313" key="3">
    <source>
        <dbReference type="Proteomes" id="UP000001449"/>
    </source>
</evidence>
<feature type="compositionally biased region" description="Low complexity" evidence="1">
    <location>
        <begin position="50"/>
        <end position="67"/>
    </location>
</feature>
<keyword evidence="3" id="KW-1185">Reference proteome</keyword>
<dbReference type="HOGENOM" id="CLU_753355_0_0_1"/>
<feature type="region of interest" description="Disordered" evidence="1">
    <location>
        <begin position="45"/>
        <end position="67"/>
    </location>
</feature>
<dbReference type="PANTHER" id="PTHR14614:SF98">
    <property type="entry name" value="S-ADENOSYL-L-METHIONINE-DEPENDENT METHYLTRANSFERASES SUPERFAMILY PROTEIN"/>
    <property type="match status" value="1"/>
</dbReference>
<dbReference type="InParanoid" id="B8C2F9"/>
<feature type="region of interest" description="Disordered" evidence="1">
    <location>
        <begin position="176"/>
        <end position="197"/>
    </location>
</feature>
<dbReference type="EMBL" id="CM000642">
    <property type="protein sequence ID" value="EED91944.1"/>
    <property type="molecule type" value="Genomic_DNA"/>
</dbReference>
<dbReference type="PaxDb" id="35128-Thaps5270"/>
<dbReference type="GeneID" id="7449582"/>
<dbReference type="PANTHER" id="PTHR14614">
    <property type="entry name" value="HEPATOCELLULAR CARCINOMA-ASSOCIATED ANTIGEN"/>
    <property type="match status" value="1"/>
</dbReference>
<dbReference type="InterPro" id="IPR019410">
    <property type="entry name" value="Methyltransf_16"/>
</dbReference>
<protein>
    <submittedName>
        <fullName evidence="2">Uncharacterized protein</fullName>
    </submittedName>
</protein>
<dbReference type="GO" id="GO:0008276">
    <property type="term" value="F:protein methyltransferase activity"/>
    <property type="evidence" value="ECO:0000318"/>
    <property type="project" value="GO_Central"/>
</dbReference>
<evidence type="ECO:0000256" key="1">
    <source>
        <dbReference type="SAM" id="MobiDB-lite"/>
    </source>
</evidence>
<reference evidence="2 3" key="2">
    <citation type="journal article" date="2008" name="Nature">
        <title>The Phaeodactylum genome reveals the evolutionary history of diatom genomes.</title>
        <authorList>
            <person name="Bowler C."/>
            <person name="Allen A.E."/>
            <person name="Badger J.H."/>
            <person name="Grimwood J."/>
            <person name="Jabbari K."/>
            <person name="Kuo A."/>
            <person name="Maheswari U."/>
            <person name="Martens C."/>
            <person name="Maumus F."/>
            <person name="Otillar R.P."/>
            <person name="Rayko E."/>
            <person name="Salamov A."/>
            <person name="Vandepoele K."/>
            <person name="Beszteri B."/>
            <person name="Gruber A."/>
            <person name="Heijde M."/>
            <person name="Katinka M."/>
            <person name="Mock T."/>
            <person name="Valentin K."/>
            <person name="Verret F."/>
            <person name="Berges J.A."/>
            <person name="Brownlee C."/>
            <person name="Cadoret J.P."/>
            <person name="Chiovitti A."/>
            <person name="Choi C.J."/>
            <person name="Coesel S."/>
            <person name="De Martino A."/>
            <person name="Detter J.C."/>
            <person name="Durkin C."/>
            <person name="Falciatore A."/>
            <person name="Fournet J."/>
            <person name="Haruta M."/>
            <person name="Huysman M.J."/>
            <person name="Jenkins B.D."/>
            <person name="Jiroutova K."/>
            <person name="Jorgensen R.E."/>
            <person name="Joubert Y."/>
            <person name="Kaplan A."/>
            <person name="Kroger N."/>
            <person name="Kroth P.G."/>
            <person name="La Roche J."/>
            <person name="Lindquist E."/>
            <person name="Lommer M."/>
            <person name="Martin-Jezequel V."/>
            <person name="Lopez P.J."/>
            <person name="Lucas S."/>
            <person name="Mangogna M."/>
            <person name="McGinnis K."/>
            <person name="Medlin L.K."/>
            <person name="Montsant A."/>
            <person name="Oudot-Le Secq M.P."/>
            <person name="Napoli C."/>
            <person name="Obornik M."/>
            <person name="Parker M.S."/>
            <person name="Petit J.L."/>
            <person name="Porcel B.M."/>
            <person name="Poulsen N."/>
            <person name="Robison M."/>
            <person name="Rychlewski L."/>
            <person name="Rynearson T.A."/>
            <person name="Schmutz J."/>
            <person name="Shapiro H."/>
            <person name="Siaut M."/>
            <person name="Stanley M."/>
            <person name="Sussman M.R."/>
            <person name="Taylor A.R."/>
            <person name="Vardi A."/>
            <person name="von Dassow P."/>
            <person name="Vyverman W."/>
            <person name="Willis A."/>
            <person name="Wyrwicz L.S."/>
            <person name="Rokhsar D.S."/>
            <person name="Weissenbach J."/>
            <person name="Armbrust E.V."/>
            <person name="Green B.R."/>
            <person name="Van de Peer Y."/>
            <person name="Grigoriev I.V."/>
        </authorList>
    </citation>
    <scope>NUCLEOTIDE SEQUENCE [LARGE SCALE GENOMIC DNA]</scope>
    <source>
        <strain evidence="2 3">CCMP1335</strain>
    </source>
</reference>
<gene>
    <name evidence="2" type="ORF">THAPSDRAFT_5270</name>
</gene>
<dbReference type="Pfam" id="PF10294">
    <property type="entry name" value="Methyltransf_16"/>
    <property type="match status" value="1"/>
</dbReference>
<dbReference type="OMA" id="PLHESAM"/>
<feature type="region of interest" description="Disordered" evidence="1">
    <location>
        <begin position="1"/>
        <end position="20"/>
    </location>
</feature>
<proteinExistence type="predicted"/>
<accession>B8C2F9</accession>
<dbReference type="Proteomes" id="UP000001449">
    <property type="component" value="Chromosome 5"/>
</dbReference>
<dbReference type="Gene3D" id="3.40.50.150">
    <property type="entry name" value="Vaccinia Virus protein VP39"/>
    <property type="match status" value="1"/>
</dbReference>
<evidence type="ECO:0000313" key="2">
    <source>
        <dbReference type="EMBL" id="EED91944.1"/>
    </source>
</evidence>
<reference evidence="2 3" key="1">
    <citation type="journal article" date="2004" name="Science">
        <title>The genome of the diatom Thalassiosira pseudonana: ecology, evolution, and metabolism.</title>
        <authorList>
            <person name="Armbrust E.V."/>
            <person name="Berges J.A."/>
            <person name="Bowler C."/>
            <person name="Green B.R."/>
            <person name="Martinez D."/>
            <person name="Putnam N.H."/>
            <person name="Zhou S."/>
            <person name="Allen A.E."/>
            <person name="Apt K.E."/>
            <person name="Bechner M."/>
            <person name="Brzezinski M.A."/>
            <person name="Chaal B.K."/>
            <person name="Chiovitti A."/>
            <person name="Davis A.K."/>
            <person name="Demarest M.S."/>
            <person name="Detter J.C."/>
            <person name="Glavina T."/>
            <person name="Goodstein D."/>
            <person name="Hadi M.Z."/>
            <person name="Hellsten U."/>
            <person name="Hildebrand M."/>
            <person name="Jenkins B.D."/>
            <person name="Jurka J."/>
            <person name="Kapitonov V.V."/>
            <person name="Kroger N."/>
            <person name="Lau W.W."/>
            <person name="Lane T.W."/>
            <person name="Larimer F.W."/>
            <person name="Lippmeier J.C."/>
            <person name="Lucas S."/>
            <person name="Medina M."/>
            <person name="Montsant A."/>
            <person name="Obornik M."/>
            <person name="Parker M.S."/>
            <person name="Palenik B."/>
            <person name="Pazour G.J."/>
            <person name="Richardson P.M."/>
            <person name="Rynearson T.A."/>
            <person name="Saito M.A."/>
            <person name="Schwartz D.C."/>
            <person name="Thamatrakoln K."/>
            <person name="Valentin K."/>
            <person name="Vardi A."/>
            <person name="Wilkerson F.P."/>
            <person name="Rokhsar D.S."/>
        </authorList>
    </citation>
    <scope>NUCLEOTIDE SEQUENCE [LARGE SCALE GENOMIC DNA]</scope>
    <source>
        <strain evidence="2 3">CCMP1335</strain>
    </source>
</reference>
<sequence length="368" mass="40589">MAGGTKTKKRKRRSLKRKRISNYGNEKRDCRVAVFQDYTSGFVSPRTPVSDGSTTNGDGGDNTPTDPASVFFELANSPLVGYRVDDKMLVVRQDSDCEIHTGGIVWETSYLLAEYLSAKFGGTKTQYLLGKTLEIGAGCGMLGLILATSGLSSKVVLTEASEVMKNLKHNVEANLIQEEGRGDGSDDDSTTQKTGVHGTEYLPLCPSDGICVKQLRWDHLDEDIDTTGDLEPHSFDTIVGTDVVFSPALVRPLLETIQRMAKKYSKDDDENNRQSLIYLCLQIRCPDSHALLFSEAHSYGLEVIDVTRELSTVGNDYGAAKPCAWGLELECVLLKINAIPTKRKKSKDRDRKTSKSDKKSKTKKHRAV</sequence>